<dbReference type="Pfam" id="PF13175">
    <property type="entry name" value="AAA_15"/>
    <property type="match status" value="1"/>
</dbReference>
<dbReference type="SUPFAM" id="SSF52540">
    <property type="entry name" value="P-loop containing nucleoside triphosphate hydrolases"/>
    <property type="match status" value="1"/>
</dbReference>
<organism evidence="2 3">
    <name type="scientific">Rhizobium leguminosarum</name>
    <dbReference type="NCBI Taxonomy" id="384"/>
    <lineage>
        <taxon>Bacteria</taxon>
        <taxon>Pseudomonadati</taxon>
        <taxon>Pseudomonadota</taxon>
        <taxon>Alphaproteobacteria</taxon>
        <taxon>Hyphomicrobiales</taxon>
        <taxon>Rhizobiaceae</taxon>
        <taxon>Rhizobium/Agrobacterium group</taxon>
        <taxon>Rhizobium</taxon>
    </lineage>
</organism>
<feature type="domain" description="Endonuclease GajA/Old nuclease/RecF-like AAA" evidence="1">
    <location>
        <begin position="253"/>
        <end position="346"/>
    </location>
</feature>
<name>A0A7W9ZNM0_RHILE</name>
<proteinExistence type="predicted"/>
<dbReference type="Proteomes" id="UP000517187">
    <property type="component" value="Unassembled WGS sequence"/>
</dbReference>
<dbReference type="InterPro" id="IPR041685">
    <property type="entry name" value="AAA_GajA/Old/RecF-like"/>
</dbReference>
<dbReference type="AlphaFoldDB" id="A0A7W9ZNM0"/>
<comment type="caution">
    <text evidence="2">The sequence shown here is derived from an EMBL/GenBank/DDBJ whole genome shotgun (WGS) entry which is preliminary data.</text>
</comment>
<evidence type="ECO:0000259" key="1">
    <source>
        <dbReference type="Pfam" id="PF13175"/>
    </source>
</evidence>
<dbReference type="Gene3D" id="3.40.50.300">
    <property type="entry name" value="P-loop containing nucleotide triphosphate hydrolases"/>
    <property type="match status" value="1"/>
</dbReference>
<reference evidence="2 3" key="1">
    <citation type="submission" date="2020-08" db="EMBL/GenBank/DDBJ databases">
        <title>Genomic Encyclopedia of Type Strains, Phase IV (KMG-V): Genome sequencing to study the core and pangenomes of soil and plant-associated prokaryotes.</title>
        <authorList>
            <person name="Whitman W."/>
        </authorList>
    </citation>
    <scope>NUCLEOTIDE SEQUENCE [LARGE SCALE GENOMIC DNA]</scope>
    <source>
        <strain evidence="2 3">SEMIA 4011</strain>
    </source>
</reference>
<dbReference type="InterPro" id="IPR051396">
    <property type="entry name" value="Bact_Antivir_Def_Nuclease"/>
</dbReference>
<evidence type="ECO:0000313" key="3">
    <source>
        <dbReference type="Proteomes" id="UP000517187"/>
    </source>
</evidence>
<dbReference type="EMBL" id="JACIIJ010000002">
    <property type="protein sequence ID" value="MBB6219991.1"/>
    <property type="molecule type" value="Genomic_DNA"/>
</dbReference>
<dbReference type="InterPro" id="IPR027417">
    <property type="entry name" value="P-loop_NTPase"/>
</dbReference>
<sequence>MQKLRVTNFSCIKYADLETASLTILIGPQASGKSVLSKLLYFFNNILITLHNSAEEQLSAKELGEAIGADFVRWFPPSAWGARIFHIRFEAGPFEIKIKRKGSTTRLSDKIQVSLAPDIRVHYEALLLSVKTATETTRSQEFGQFSSKSWEISYKLRRENEGRLEGILGEAYVDFQLFVPAGRSWFTSVGKAISAFEHGGLLDPVTLDFGRLFTNVRDRARSGLPVDSSATEQRLRNQLTVKLFGGRIRFEREKEYVEADDGRRIPFSVLSSGQQELLPLWLVLSQMSNDIQSQRRKISPTMLYIEEPEAHLFPTAQSTLLDYLASLTSDERLRRSMIITTHSPYVLSKFNNLLKAGSLGFGADKRQAQKVNEIVPRISWLNAKRTRAYAIVDGTLTDILTEDGLIDGEYLDAVSGEISKDFLRLLDLEYGDV</sequence>
<dbReference type="RefSeq" id="WP_184692895.1">
    <property type="nucleotide sequence ID" value="NZ_JACIIJ010000002.1"/>
</dbReference>
<protein>
    <submittedName>
        <fullName evidence="2">Putative ATPase</fullName>
    </submittedName>
</protein>
<dbReference type="PANTHER" id="PTHR43581:SF4">
    <property type="entry name" value="ATP_GTP PHOSPHATASE"/>
    <property type="match status" value="1"/>
</dbReference>
<gene>
    <name evidence="2" type="ORF">GGE66_000940</name>
</gene>
<evidence type="ECO:0000313" key="2">
    <source>
        <dbReference type="EMBL" id="MBB6219991.1"/>
    </source>
</evidence>
<dbReference type="PANTHER" id="PTHR43581">
    <property type="entry name" value="ATP/GTP PHOSPHATASE"/>
    <property type="match status" value="1"/>
</dbReference>
<accession>A0A7W9ZNM0</accession>